<feature type="transmembrane region" description="Helical" evidence="7">
    <location>
        <begin position="300"/>
        <end position="320"/>
    </location>
</feature>
<feature type="domain" description="Ubiquitin-like" evidence="8">
    <location>
        <begin position="7"/>
        <end position="66"/>
    </location>
</feature>
<evidence type="ECO:0000313" key="10">
    <source>
        <dbReference type="Proteomes" id="UP000594262"/>
    </source>
</evidence>
<feature type="compositionally biased region" description="Acidic residues" evidence="6">
    <location>
        <begin position="348"/>
        <end position="366"/>
    </location>
</feature>
<dbReference type="InterPro" id="IPR029071">
    <property type="entry name" value="Ubiquitin-like_domsf"/>
</dbReference>
<dbReference type="Gene3D" id="3.10.20.90">
    <property type="entry name" value="Phosphatidylinositol 3-kinase Catalytic Subunit, Chain A, domain 1"/>
    <property type="match status" value="1"/>
</dbReference>
<evidence type="ECO:0000313" key="9">
    <source>
        <dbReference type="EnsemblMetazoa" id="CLYHEMP005608.3"/>
    </source>
</evidence>
<evidence type="ECO:0000256" key="1">
    <source>
        <dbReference type="ARBA" id="ARBA00004370"/>
    </source>
</evidence>
<evidence type="ECO:0000256" key="5">
    <source>
        <dbReference type="ARBA" id="ARBA00023230"/>
    </source>
</evidence>
<feature type="compositionally biased region" description="Low complexity" evidence="6">
    <location>
        <begin position="133"/>
        <end position="156"/>
    </location>
</feature>
<dbReference type="Pfam" id="PF00240">
    <property type="entry name" value="ubiquitin"/>
    <property type="match status" value="1"/>
</dbReference>
<evidence type="ECO:0000259" key="8">
    <source>
        <dbReference type="PROSITE" id="PS50053"/>
    </source>
</evidence>
<dbReference type="SUPFAM" id="SSF54236">
    <property type="entry name" value="Ubiquitin-like"/>
    <property type="match status" value="1"/>
</dbReference>
<dbReference type="SMART" id="SM00213">
    <property type="entry name" value="UBQ"/>
    <property type="match status" value="1"/>
</dbReference>
<dbReference type="PANTHER" id="PTHR12943:SF27">
    <property type="entry name" value="HOMOCYSTEINE-INDUCED ENDOPLASMIC RETICULUM PROTEIN, ISOFORM A"/>
    <property type="match status" value="1"/>
</dbReference>
<dbReference type="PANTHER" id="PTHR12943">
    <property type="entry name" value="HOMOCYSTEINE-RESPONSIVE ENDOPLASMIC RETICULUM-RESIDENT UNIQUITIN-LIKE DOMAIN HERPUD PROTEIN FAMILY MEMBER"/>
    <property type="match status" value="1"/>
</dbReference>
<reference evidence="9" key="1">
    <citation type="submission" date="2021-01" db="UniProtKB">
        <authorList>
            <consortium name="EnsemblMetazoa"/>
        </authorList>
    </citation>
    <scope>IDENTIFICATION</scope>
</reference>
<sequence length="409" mass="46291">MDPLNCIELTLKTPNQRINDIQLKCKEDWTIKNLKEHLQDVYPSKPKWNSQKLIYLGKLLQDDHALIKEVFSSCARTFHLVCHETQTAEYIPSQTPSQSPVSTPTQSSDTATSSSSMPTTTDTTDGLRFRGTQQAQPSSEQHQPSPSMSPSMSPSPYNFPINMQQYQQLNPQQQYQLQMQQYYMQMQQWQYAMSTGQWPYQQNSQPATPSSFTATPPATPLSPQEQPQPQAAQPAQPEAPQPAPQQRPQNVPMNAGPGGAMIQDDNENGQNRDWLDVLYMSMRGLMLLSIIYFYSSTSRFLLVTILGFIVYMYQAGWFTMNRPNPPQEQDAAAQNNVDQPDGEGHQNEEEEGEQDEQNNTEQDENNTENNETNETIEPPSPSVFRIFCTFIVSFVTSLIPATPPPLQQN</sequence>
<evidence type="ECO:0000256" key="7">
    <source>
        <dbReference type="SAM" id="Phobius"/>
    </source>
</evidence>
<dbReference type="EnsemblMetazoa" id="CLYHEMT005608.3">
    <property type="protein sequence ID" value="CLYHEMP005608.3"/>
    <property type="gene ID" value="CLYHEMG005608"/>
</dbReference>
<dbReference type="PROSITE" id="PS50053">
    <property type="entry name" value="UBIQUITIN_2"/>
    <property type="match status" value="1"/>
</dbReference>
<dbReference type="GO" id="GO:0030968">
    <property type="term" value="P:endoplasmic reticulum unfolded protein response"/>
    <property type="evidence" value="ECO:0007669"/>
    <property type="project" value="TreeGrafter"/>
</dbReference>
<feature type="compositionally biased region" description="Low complexity" evidence="6">
    <location>
        <begin position="206"/>
        <end position="236"/>
    </location>
</feature>
<dbReference type="InterPro" id="IPR000626">
    <property type="entry name" value="Ubiquitin-like_dom"/>
</dbReference>
<evidence type="ECO:0000256" key="6">
    <source>
        <dbReference type="SAM" id="MobiDB-lite"/>
    </source>
</evidence>
<accession>A0A7M5V922</accession>
<evidence type="ECO:0000256" key="3">
    <source>
        <dbReference type="ARBA" id="ARBA00022989"/>
    </source>
</evidence>
<dbReference type="FunFam" id="3.10.20.90:FF:000046">
    <property type="entry name" value="Homocysteine-responsive endoplasmic reticulum-resident ubiquitin-like domain member 2 protein"/>
    <property type="match status" value="1"/>
</dbReference>
<keyword evidence="4 7" id="KW-0472">Membrane</keyword>
<feature type="compositionally biased region" description="Low complexity" evidence="6">
    <location>
        <begin position="92"/>
        <end position="124"/>
    </location>
</feature>
<dbReference type="AlphaFoldDB" id="A0A7M5V922"/>
<feature type="region of interest" description="Disordered" evidence="6">
    <location>
        <begin position="91"/>
        <end position="160"/>
    </location>
</feature>
<dbReference type="GO" id="GO:0016020">
    <property type="term" value="C:membrane"/>
    <property type="evidence" value="ECO:0007669"/>
    <property type="project" value="UniProtKB-SubCell"/>
</dbReference>
<name>A0A7M5V922_9CNID</name>
<protein>
    <recommendedName>
        <fullName evidence="8">Ubiquitin-like domain-containing protein</fullName>
    </recommendedName>
</protein>
<keyword evidence="10" id="KW-1185">Reference proteome</keyword>
<feature type="region of interest" description="Disordered" evidence="6">
    <location>
        <begin position="323"/>
        <end position="380"/>
    </location>
</feature>
<keyword evidence="2 7" id="KW-0812">Transmembrane</keyword>
<feature type="region of interest" description="Disordered" evidence="6">
    <location>
        <begin position="199"/>
        <end position="268"/>
    </location>
</feature>
<evidence type="ECO:0000256" key="4">
    <source>
        <dbReference type="ARBA" id="ARBA00023136"/>
    </source>
</evidence>
<keyword evidence="5" id="KW-0834">Unfolded protein response</keyword>
<organism evidence="9 10">
    <name type="scientific">Clytia hemisphaerica</name>
    <dbReference type="NCBI Taxonomy" id="252671"/>
    <lineage>
        <taxon>Eukaryota</taxon>
        <taxon>Metazoa</taxon>
        <taxon>Cnidaria</taxon>
        <taxon>Hydrozoa</taxon>
        <taxon>Hydroidolina</taxon>
        <taxon>Leptothecata</taxon>
        <taxon>Obeliida</taxon>
        <taxon>Clytiidae</taxon>
        <taxon>Clytia</taxon>
    </lineage>
</organism>
<dbReference type="Proteomes" id="UP000594262">
    <property type="component" value="Unplaced"/>
</dbReference>
<proteinExistence type="predicted"/>
<comment type="subcellular location">
    <subcellularLocation>
        <location evidence="1">Membrane</location>
    </subcellularLocation>
</comment>
<keyword evidence="3 7" id="KW-1133">Transmembrane helix</keyword>
<evidence type="ECO:0000256" key="2">
    <source>
        <dbReference type="ARBA" id="ARBA00022692"/>
    </source>
</evidence>
<dbReference type="OrthoDB" id="446759at2759"/>
<dbReference type="InterPro" id="IPR039751">
    <property type="entry name" value="HERPUD1/2"/>
</dbReference>